<proteinExistence type="predicted"/>
<reference evidence="1" key="1">
    <citation type="submission" date="2017-12" db="EMBL/GenBank/DDBJ databases">
        <authorList>
            <person name="Martens C."/>
            <person name="Dahlstrom E."/>
            <person name="Barbian K."/>
            <person name="Sykora L."/>
            <person name="Ricklefs S."/>
            <person name="Bruno D."/>
            <person name="Anzick I."/>
            <person name="Myles I."/>
            <person name="Datta S.K."/>
        </authorList>
    </citation>
    <scope>NUCLEOTIDE SEQUENCE</scope>
    <source>
        <strain evidence="1">AD2</strain>
        <plasmid evidence="1">p1-AD2</plasmid>
    </source>
</reference>
<accession>A0A4Y1MT65</accession>
<dbReference type="EMBL" id="CP025188">
    <property type="protein sequence ID" value="AWV20654.1"/>
    <property type="molecule type" value="Genomic_DNA"/>
</dbReference>
<evidence type="ECO:0000313" key="1">
    <source>
        <dbReference type="EMBL" id="AWV20654.1"/>
    </source>
</evidence>
<organism evidence="1">
    <name type="scientific">Roseomonas mucosa</name>
    <dbReference type="NCBI Taxonomy" id="207340"/>
    <lineage>
        <taxon>Bacteria</taxon>
        <taxon>Pseudomonadati</taxon>
        <taxon>Pseudomonadota</taxon>
        <taxon>Alphaproteobacteria</taxon>
        <taxon>Acetobacterales</taxon>
        <taxon>Roseomonadaceae</taxon>
        <taxon>Roseomonas</taxon>
    </lineage>
</organism>
<name>A0A4Y1MT65_9PROT</name>
<gene>
    <name evidence="1" type="ORF">RADP37_04699</name>
</gene>
<sequence>MTSPLLRRLDRLTLDRTKTRPEWVTLQAVWMPWKGRPLAEWPDEPWHASQASARCNDPAYQDLLRSMSDVDLDHAIRRECAELGVDLAEVEAAWKRGDLYTTTIEKRLP</sequence>
<dbReference type="RefSeq" id="WP_265548395.1">
    <property type="nucleotide sequence ID" value="NZ_CP025065.1"/>
</dbReference>
<keyword evidence="1" id="KW-0614">Plasmid</keyword>
<dbReference type="AlphaFoldDB" id="A0A4Y1MT65"/>
<protein>
    <submittedName>
        <fullName evidence="1">Uncharacterized protein</fullName>
    </submittedName>
</protein>
<geneLocation type="plasmid" evidence="1">
    <name>p1-AD2</name>
</geneLocation>